<dbReference type="GO" id="GO:0005634">
    <property type="term" value="C:nucleus"/>
    <property type="evidence" value="ECO:0007669"/>
    <property type="project" value="UniProtKB-SubCell"/>
</dbReference>
<dbReference type="GO" id="GO:0008270">
    <property type="term" value="F:zinc ion binding"/>
    <property type="evidence" value="ECO:0007669"/>
    <property type="project" value="InterPro"/>
</dbReference>
<evidence type="ECO:0000256" key="11">
    <source>
        <dbReference type="HAMAP-Rule" id="MF_03166"/>
    </source>
</evidence>
<dbReference type="InterPro" id="IPR005122">
    <property type="entry name" value="Uracil-DNA_glycosylase-like"/>
</dbReference>
<dbReference type="SMART" id="SM00898">
    <property type="entry name" value="Fapy_DNA_glyco"/>
    <property type="match status" value="1"/>
</dbReference>
<sequence length="623" mass="69576">MATLPATIVALSMGTRALNLSKSSFGGSQFRLKRSFSRMVSPIVMMPEGPEVRTVVDQLQGGVGKRLVDIQFLSGRYIRHGRPVGFEEFAMTMTPSTSWTGEAEAIDQIQEWNAKGKFIYLTLDDGNTAPEDDDDFARSIWITLGMSGRFLAEGAHQQDPRFARWYLEMLDIDSGSTRKIYYHDQRNFGVLRFCLSQQELTKKLESLGPDMLSEDTTIDDFLERMDQARQDLNVCKFLMDQSKIAGVGNYILAEGLYRAMVDPFASLNEINESLRRSLFDELRAVSRDSYQSQGMTRPGGTFQGVEGDQGQYAFQLQCYGQKVCPKGNPVIKDTSGPHKRTIWYTEEQLFKPLSERRFSMTWTEEDEAKVAASATDDDDLDDETTAVWKAGKDIGLGLTDPGWKEVLGEALSSESFSRLQAFLDQEIAQGETIYPPPDQVFSAFNLCPFEKTKIVIVGQDPYHGPGQGHGLAFSVQKDVKIPPSLRNIIAEAIDDLAIKQYHGNLEHWAKQGVLMLNTVLTVQRGKANSHAKQGWEDFTDQVISVLNEKKADDGGLVFLLWGNPAKKKAAGVDEDNHFLIQSSHPSPLGATKTSQPFLGSRCFSRANKALEEMGKEPINWDII</sequence>
<dbReference type="Proteomes" id="UP001295423">
    <property type="component" value="Unassembled WGS sequence"/>
</dbReference>
<keyword evidence="5 11" id="KW-0378">Hydrolase</keyword>
<dbReference type="FunFam" id="3.40.470.10:FF:000001">
    <property type="entry name" value="Uracil-DNA glycosylase"/>
    <property type="match status" value="1"/>
</dbReference>
<dbReference type="NCBIfam" id="NF003591">
    <property type="entry name" value="PRK05254.1-4"/>
    <property type="match status" value="1"/>
</dbReference>
<evidence type="ECO:0000256" key="8">
    <source>
        <dbReference type="ARBA" id="ARBA00023239"/>
    </source>
</evidence>
<evidence type="ECO:0000256" key="12">
    <source>
        <dbReference type="PROSITE-ProRule" id="PRU10072"/>
    </source>
</evidence>
<dbReference type="SUPFAM" id="SSF81624">
    <property type="entry name" value="N-terminal domain of MutM-like DNA repair proteins"/>
    <property type="match status" value="1"/>
</dbReference>
<keyword evidence="7 11" id="KW-0234">DNA repair</keyword>
<dbReference type="InterPro" id="IPR010979">
    <property type="entry name" value="Ribosomal_uS13-like_H2TH"/>
</dbReference>
<dbReference type="InterPro" id="IPR012319">
    <property type="entry name" value="FPG_cat"/>
</dbReference>
<organism evidence="14 15">
    <name type="scientific">Cylindrotheca closterium</name>
    <dbReference type="NCBI Taxonomy" id="2856"/>
    <lineage>
        <taxon>Eukaryota</taxon>
        <taxon>Sar</taxon>
        <taxon>Stramenopiles</taxon>
        <taxon>Ochrophyta</taxon>
        <taxon>Bacillariophyta</taxon>
        <taxon>Bacillariophyceae</taxon>
        <taxon>Bacillariophycidae</taxon>
        <taxon>Bacillariales</taxon>
        <taxon>Bacillariaceae</taxon>
        <taxon>Cylindrotheca</taxon>
    </lineage>
</organism>
<dbReference type="NCBIfam" id="NF003589">
    <property type="entry name" value="PRK05254.1-2"/>
    <property type="match status" value="1"/>
</dbReference>
<dbReference type="SMART" id="SM01232">
    <property type="entry name" value="H2TH"/>
    <property type="match status" value="1"/>
</dbReference>
<dbReference type="InterPro" id="IPR015886">
    <property type="entry name" value="H2TH_FPG"/>
</dbReference>
<dbReference type="Gene3D" id="3.20.190.10">
    <property type="entry name" value="MutM-like, N-terminal"/>
    <property type="match status" value="1"/>
</dbReference>
<accession>A0AAD2JPM7</accession>
<evidence type="ECO:0000256" key="7">
    <source>
        <dbReference type="ARBA" id="ARBA00023204"/>
    </source>
</evidence>
<feature type="domain" description="Formamidopyrimidine-DNA glycosylase catalytic" evidence="13">
    <location>
        <begin position="47"/>
        <end position="189"/>
    </location>
</feature>
<dbReference type="SMART" id="SM00987">
    <property type="entry name" value="UreE_C"/>
    <property type="match status" value="1"/>
</dbReference>
<dbReference type="SUPFAM" id="SSF52141">
    <property type="entry name" value="Uracil-DNA glycosylase-like"/>
    <property type="match status" value="1"/>
</dbReference>
<comment type="subcellular location">
    <subcellularLocation>
        <location evidence="11">Mitochondrion</location>
    </subcellularLocation>
    <subcellularLocation>
        <location evidence="11">Nucleus</location>
    </subcellularLocation>
</comment>
<keyword evidence="9" id="KW-0511">Multifunctional enzyme</keyword>
<dbReference type="InterPro" id="IPR036895">
    <property type="entry name" value="Uracil-DNA_glycosylase-like_sf"/>
</dbReference>
<dbReference type="InterPro" id="IPR035937">
    <property type="entry name" value="FPG_N"/>
</dbReference>
<evidence type="ECO:0000256" key="10">
    <source>
        <dbReference type="ARBA" id="ARBA00023295"/>
    </source>
</evidence>
<comment type="function">
    <text evidence="11">Excises uracil residues from the DNA which can arise as a result of misincorporation of dUMP residues by DNA polymerase or due to deamination of cytosine.</text>
</comment>
<keyword evidence="11" id="KW-0539">Nucleus</keyword>
<evidence type="ECO:0000256" key="4">
    <source>
        <dbReference type="ARBA" id="ARBA00022763"/>
    </source>
</evidence>
<gene>
    <name evidence="14" type="ORF">CYCCA115_LOCUS23978</name>
</gene>
<dbReference type="InterPro" id="IPR018085">
    <property type="entry name" value="Ura-DNA_Glyclase_AS"/>
</dbReference>
<dbReference type="NCBIfam" id="NF003588">
    <property type="entry name" value="PRK05254.1-1"/>
    <property type="match status" value="1"/>
</dbReference>
<keyword evidence="6" id="KW-0238">DNA-binding</keyword>
<dbReference type="GO" id="GO:0004844">
    <property type="term" value="F:uracil DNA N-glycosylase activity"/>
    <property type="evidence" value="ECO:0007669"/>
    <property type="project" value="UniProtKB-UniRule"/>
</dbReference>
<keyword evidence="15" id="KW-1185">Reference proteome</keyword>
<dbReference type="GO" id="GO:0003684">
    <property type="term" value="F:damaged DNA binding"/>
    <property type="evidence" value="ECO:0007669"/>
    <property type="project" value="InterPro"/>
</dbReference>
<dbReference type="NCBIfam" id="NF003592">
    <property type="entry name" value="PRK05254.1-5"/>
    <property type="match status" value="1"/>
</dbReference>
<keyword evidence="11" id="KW-0496">Mitochondrion</keyword>
<evidence type="ECO:0000313" key="15">
    <source>
        <dbReference type="Proteomes" id="UP001295423"/>
    </source>
</evidence>
<dbReference type="SUPFAM" id="SSF46946">
    <property type="entry name" value="S13-like H2TH domain"/>
    <property type="match status" value="1"/>
</dbReference>
<dbReference type="GO" id="GO:0005739">
    <property type="term" value="C:mitochondrion"/>
    <property type="evidence" value="ECO:0007669"/>
    <property type="project" value="UniProtKB-SubCell"/>
</dbReference>
<dbReference type="EC" id="3.2.2.27" evidence="11"/>
<evidence type="ECO:0000256" key="6">
    <source>
        <dbReference type="ARBA" id="ARBA00023125"/>
    </source>
</evidence>
<dbReference type="Gene3D" id="3.40.470.10">
    <property type="entry name" value="Uracil-DNA glycosylase-like domain"/>
    <property type="match status" value="1"/>
</dbReference>
<dbReference type="Pfam" id="PF01149">
    <property type="entry name" value="Fapy_DNA_glyco"/>
    <property type="match status" value="1"/>
</dbReference>
<dbReference type="PANTHER" id="PTHR11264:SF0">
    <property type="entry name" value="URACIL-DNA GLYCOSYLASE"/>
    <property type="match status" value="1"/>
</dbReference>
<evidence type="ECO:0000313" key="14">
    <source>
        <dbReference type="EMBL" id="CAJ1969953.1"/>
    </source>
</evidence>
<dbReference type="Pfam" id="PF03167">
    <property type="entry name" value="UDG"/>
    <property type="match status" value="1"/>
</dbReference>
<dbReference type="GO" id="GO:0003906">
    <property type="term" value="F:DNA-(apurinic or apyrimidinic site) endonuclease activity"/>
    <property type="evidence" value="ECO:0007669"/>
    <property type="project" value="InterPro"/>
</dbReference>
<evidence type="ECO:0000259" key="13">
    <source>
        <dbReference type="PROSITE" id="PS51068"/>
    </source>
</evidence>
<dbReference type="PROSITE" id="PS51068">
    <property type="entry name" value="FPG_CAT"/>
    <property type="match status" value="1"/>
</dbReference>
<proteinExistence type="inferred from homology"/>
<dbReference type="AlphaFoldDB" id="A0AAD2JPM7"/>
<dbReference type="PROSITE" id="PS00130">
    <property type="entry name" value="U_DNA_GLYCOSYLASE"/>
    <property type="match status" value="1"/>
</dbReference>
<reference evidence="14" key="1">
    <citation type="submission" date="2023-08" db="EMBL/GenBank/DDBJ databases">
        <authorList>
            <person name="Audoor S."/>
            <person name="Bilcke G."/>
        </authorList>
    </citation>
    <scope>NUCLEOTIDE SEQUENCE</scope>
</reference>
<dbReference type="CDD" id="cd10027">
    <property type="entry name" value="UDG-F1-like"/>
    <property type="match status" value="1"/>
</dbReference>
<evidence type="ECO:0000256" key="5">
    <source>
        <dbReference type="ARBA" id="ARBA00022801"/>
    </source>
</evidence>
<dbReference type="NCBIfam" id="TIGR00628">
    <property type="entry name" value="ung"/>
    <property type="match status" value="1"/>
</dbReference>
<dbReference type="HAMAP" id="MF_00148">
    <property type="entry name" value="UDG"/>
    <property type="match status" value="1"/>
</dbReference>
<evidence type="ECO:0000256" key="2">
    <source>
        <dbReference type="ARBA" id="ARBA00008184"/>
    </source>
</evidence>
<dbReference type="GO" id="GO:0016829">
    <property type="term" value="F:lyase activity"/>
    <property type="evidence" value="ECO:0007669"/>
    <property type="project" value="UniProtKB-KW"/>
</dbReference>
<dbReference type="InterPro" id="IPR002043">
    <property type="entry name" value="UDG_fam1"/>
</dbReference>
<protein>
    <recommendedName>
        <fullName evidence="11">Uracil-DNA glycosylase</fullName>
        <shortName evidence="11">UDG</shortName>
        <ecNumber evidence="11">3.2.2.27</ecNumber>
    </recommendedName>
</protein>
<keyword evidence="8" id="KW-0456">Lyase</keyword>
<feature type="active site" description="Proton acceptor" evidence="11 12">
    <location>
        <position position="460"/>
    </location>
</feature>
<evidence type="ECO:0000256" key="3">
    <source>
        <dbReference type="ARBA" id="ARBA00009409"/>
    </source>
</evidence>
<comment type="similarity">
    <text evidence="2 11">Belongs to the uracil-DNA glycosylase (UDG) superfamily. UNG family.</text>
</comment>
<evidence type="ECO:0000256" key="9">
    <source>
        <dbReference type="ARBA" id="ARBA00023268"/>
    </source>
</evidence>
<keyword evidence="4 11" id="KW-0227">DNA damage</keyword>
<name>A0AAD2JPM7_9STRA</name>
<dbReference type="Pfam" id="PF06831">
    <property type="entry name" value="H2TH"/>
    <property type="match status" value="1"/>
</dbReference>
<evidence type="ECO:0000256" key="1">
    <source>
        <dbReference type="ARBA" id="ARBA00001400"/>
    </source>
</evidence>
<dbReference type="PANTHER" id="PTHR11264">
    <property type="entry name" value="URACIL-DNA GLYCOSYLASE"/>
    <property type="match status" value="1"/>
</dbReference>
<dbReference type="EMBL" id="CAKOGP040002436">
    <property type="protein sequence ID" value="CAJ1969953.1"/>
    <property type="molecule type" value="Genomic_DNA"/>
</dbReference>
<keyword evidence="10" id="KW-0326">Glycosidase</keyword>
<dbReference type="SMART" id="SM00986">
    <property type="entry name" value="UDG"/>
    <property type="match status" value="1"/>
</dbReference>
<comment type="similarity">
    <text evidence="3">Belongs to the FPG family.</text>
</comment>
<comment type="caution">
    <text evidence="14">The sequence shown here is derived from an EMBL/GenBank/DDBJ whole genome shotgun (WGS) entry which is preliminary data.</text>
</comment>
<dbReference type="Gene3D" id="1.10.8.50">
    <property type="match status" value="1"/>
</dbReference>
<comment type="catalytic activity">
    <reaction evidence="1 11">
        <text>Hydrolyzes single-stranded DNA or mismatched double-stranded DNA and polynucleotides, releasing free uracil.</text>
        <dbReference type="EC" id="3.2.2.27"/>
    </reaction>
</comment>
<dbReference type="GO" id="GO:0097510">
    <property type="term" value="P:base-excision repair, AP site formation via deaminated base removal"/>
    <property type="evidence" value="ECO:0007669"/>
    <property type="project" value="TreeGrafter"/>
</dbReference>